<keyword evidence="1" id="KW-0963">Cytoplasm</keyword>
<keyword evidence="4" id="KW-0648">Protein biosynthesis</keyword>
<dbReference type="Proteomes" id="UP001642464">
    <property type="component" value="Unassembled WGS sequence"/>
</dbReference>
<reference evidence="6 7" key="1">
    <citation type="submission" date="2024-02" db="EMBL/GenBank/DDBJ databases">
        <authorList>
            <person name="Chen Y."/>
            <person name="Shah S."/>
            <person name="Dougan E. K."/>
            <person name="Thang M."/>
            <person name="Chan C."/>
        </authorList>
    </citation>
    <scope>NUCLEOTIDE SEQUENCE [LARGE SCALE GENOMIC DNA]</scope>
</reference>
<dbReference type="GO" id="GO:0003743">
    <property type="term" value="F:translation initiation factor activity"/>
    <property type="evidence" value="ECO:0007669"/>
    <property type="project" value="UniProtKB-KW"/>
</dbReference>
<evidence type="ECO:0000313" key="6">
    <source>
        <dbReference type="EMBL" id="CAK9015193.1"/>
    </source>
</evidence>
<keyword evidence="2 6" id="KW-0396">Initiation factor</keyword>
<keyword evidence="7" id="KW-1185">Reference proteome</keyword>
<protein>
    <submittedName>
        <fullName evidence="6">Eukaryotic translation initiation factor 3 subunit B (eIF3b) (Eukaryotic translation initiation factor 3 subunit 9) (eIF-3-eta) (eIF3 p116)</fullName>
    </submittedName>
</protein>
<dbReference type="EMBL" id="CAXAMM010007740">
    <property type="protein sequence ID" value="CAK9015193.1"/>
    <property type="molecule type" value="Genomic_DNA"/>
</dbReference>
<organism evidence="6 7">
    <name type="scientific">Durusdinium trenchii</name>
    <dbReference type="NCBI Taxonomy" id="1381693"/>
    <lineage>
        <taxon>Eukaryota</taxon>
        <taxon>Sar</taxon>
        <taxon>Alveolata</taxon>
        <taxon>Dinophyceae</taxon>
        <taxon>Suessiales</taxon>
        <taxon>Symbiodiniaceae</taxon>
        <taxon>Durusdinium</taxon>
    </lineage>
</organism>
<dbReference type="InterPro" id="IPR013979">
    <property type="entry name" value="TIF_beta_prop-like"/>
</dbReference>
<accession>A0ABP0JL81</accession>
<name>A0ABP0JL81_9DINO</name>
<gene>
    <name evidence="6" type="ORF">SCF082_LOCUS12650</name>
</gene>
<evidence type="ECO:0000313" key="7">
    <source>
        <dbReference type="Proteomes" id="UP001642464"/>
    </source>
</evidence>
<evidence type="ECO:0000256" key="1">
    <source>
        <dbReference type="ARBA" id="ARBA00022490"/>
    </source>
</evidence>
<keyword evidence="3" id="KW-0694">RNA-binding</keyword>
<dbReference type="Pfam" id="PF08662">
    <property type="entry name" value="eIF2A"/>
    <property type="match status" value="1"/>
</dbReference>
<evidence type="ECO:0000256" key="2">
    <source>
        <dbReference type="ARBA" id="ARBA00022540"/>
    </source>
</evidence>
<comment type="caution">
    <text evidence="6">The sequence shown here is derived from an EMBL/GenBank/DDBJ whole genome shotgun (WGS) entry which is preliminary data.</text>
</comment>
<dbReference type="PANTHER" id="PTHR14068:SF0">
    <property type="entry name" value="EUKARYOTIC TRANSLATION INITIATION FACTOR 3 SUBUNIT B"/>
    <property type="match status" value="1"/>
</dbReference>
<evidence type="ECO:0000259" key="5">
    <source>
        <dbReference type="Pfam" id="PF08662"/>
    </source>
</evidence>
<proteinExistence type="predicted"/>
<dbReference type="PANTHER" id="PTHR14068">
    <property type="entry name" value="EUKARYOTIC TRANSLATION INITIATION FACTOR 3 EIF3 -RELATED"/>
    <property type="match status" value="1"/>
</dbReference>
<evidence type="ECO:0000256" key="4">
    <source>
        <dbReference type="ARBA" id="ARBA00022917"/>
    </source>
</evidence>
<evidence type="ECO:0000256" key="3">
    <source>
        <dbReference type="ARBA" id="ARBA00022884"/>
    </source>
</evidence>
<dbReference type="InterPro" id="IPR011400">
    <property type="entry name" value="EIF3B"/>
</dbReference>
<sequence>MCNEFKWDPSGRIVATIVTQPMFGSVAMKYQLENGYNLWSFQGQPLRKEKMEHFYQFLWRPRPKTTLTEDEIAKVTRGIKGYMARYGKEDEIRRKRMEAAANKEKIEALTNFRNLVERRTAECAELDKERKRLGLLLEEDDSGFEIMEEEEEQFVSERVEPFF</sequence>
<feature type="domain" description="Translation initiation factor beta propellor-like" evidence="5">
    <location>
        <begin position="2"/>
        <end position="57"/>
    </location>
</feature>